<evidence type="ECO:0000313" key="2">
    <source>
        <dbReference type="Proteomes" id="UP001371456"/>
    </source>
</evidence>
<sequence>MKANDYLRHF</sequence>
<accession>A0AAN8U7S6</accession>
<proteinExistence type="predicted"/>
<reference evidence="1 2" key="1">
    <citation type="submission" date="2024-02" db="EMBL/GenBank/DDBJ databases">
        <title>de novo genome assembly of Solanum bulbocastanum strain 11H21.</title>
        <authorList>
            <person name="Hosaka A.J."/>
        </authorList>
    </citation>
    <scope>NUCLEOTIDE SEQUENCE [LARGE SCALE GENOMIC DNA]</scope>
    <source>
        <tissue evidence="1">Young leaves</tissue>
    </source>
</reference>
<protein>
    <submittedName>
        <fullName evidence="1">Uncharacterized protein</fullName>
    </submittedName>
</protein>
<evidence type="ECO:0000313" key="1">
    <source>
        <dbReference type="EMBL" id="KAK6803543.1"/>
    </source>
</evidence>
<organism evidence="1 2">
    <name type="scientific">Solanum bulbocastanum</name>
    <name type="common">Wild potato</name>
    <dbReference type="NCBI Taxonomy" id="147425"/>
    <lineage>
        <taxon>Eukaryota</taxon>
        <taxon>Viridiplantae</taxon>
        <taxon>Streptophyta</taxon>
        <taxon>Embryophyta</taxon>
        <taxon>Tracheophyta</taxon>
        <taxon>Spermatophyta</taxon>
        <taxon>Magnoliopsida</taxon>
        <taxon>eudicotyledons</taxon>
        <taxon>Gunneridae</taxon>
        <taxon>Pentapetalae</taxon>
        <taxon>asterids</taxon>
        <taxon>lamiids</taxon>
        <taxon>Solanales</taxon>
        <taxon>Solanaceae</taxon>
        <taxon>Solanoideae</taxon>
        <taxon>Solaneae</taxon>
        <taxon>Solanum</taxon>
    </lineage>
</organism>
<keyword evidence="2" id="KW-1185">Reference proteome</keyword>
<gene>
    <name evidence="1" type="ORF">RDI58_001327</name>
</gene>
<dbReference type="EMBL" id="JBANQN010000001">
    <property type="protein sequence ID" value="KAK6803543.1"/>
    <property type="molecule type" value="Genomic_DNA"/>
</dbReference>
<dbReference type="Proteomes" id="UP001371456">
    <property type="component" value="Unassembled WGS sequence"/>
</dbReference>
<name>A0AAN8U7S6_SOLBU</name>
<comment type="caution">
    <text evidence="1">The sequence shown here is derived from an EMBL/GenBank/DDBJ whole genome shotgun (WGS) entry which is preliminary data.</text>
</comment>